<dbReference type="EMBL" id="JACSEA010000016">
    <property type="protein sequence ID" value="KAF7384101.1"/>
    <property type="molecule type" value="Genomic_DNA"/>
</dbReference>
<gene>
    <name evidence="1" type="ORF">HZH66_012351</name>
</gene>
<reference evidence="1" key="1">
    <citation type="journal article" date="2020" name="G3 (Bethesda)">
        <title>High-Quality Assemblies for Three Invasive Social Wasps from the &lt;i&gt;Vespula&lt;/i&gt; Genus.</title>
        <authorList>
            <person name="Harrop T.W.R."/>
            <person name="Guhlin J."/>
            <person name="McLaughlin G.M."/>
            <person name="Permina E."/>
            <person name="Stockwell P."/>
            <person name="Gilligan J."/>
            <person name="Le Lec M.F."/>
            <person name="Gruber M.A.M."/>
            <person name="Quinn O."/>
            <person name="Lovegrove M."/>
            <person name="Duncan E.J."/>
            <person name="Remnant E.J."/>
            <person name="Van Eeckhoven J."/>
            <person name="Graham B."/>
            <person name="Knapp R.A."/>
            <person name="Langford K.W."/>
            <person name="Kronenberg Z."/>
            <person name="Press M.O."/>
            <person name="Eacker S.M."/>
            <person name="Wilson-Rankin E.E."/>
            <person name="Purcell J."/>
            <person name="Lester P.J."/>
            <person name="Dearden P.K."/>
        </authorList>
    </citation>
    <scope>NUCLEOTIDE SEQUENCE</scope>
    <source>
        <strain evidence="1">Marl-1</strain>
    </source>
</reference>
<evidence type="ECO:0000313" key="2">
    <source>
        <dbReference type="Proteomes" id="UP000614350"/>
    </source>
</evidence>
<name>A0A834JAP5_VESVU</name>
<protein>
    <submittedName>
        <fullName evidence="1">Uncharacterized protein</fullName>
    </submittedName>
</protein>
<sequence length="75" mass="8357">MHERRTITEALEFPPLSISIVPTNRAAAFRTQLSNKVDDMASQSLSYTSALFPPTDEPSCTIRFVSRVRAMPSTL</sequence>
<dbReference type="Proteomes" id="UP000614350">
    <property type="component" value="Unassembled WGS sequence"/>
</dbReference>
<dbReference type="AlphaFoldDB" id="A0A834JAP5"/>
<accession>A0A834JAP5</accession>
<organism evidence="1 2">
    <name type="scientific">Vespula vulgaris</name>
    <name type="common">Yellow jacket</name>
    <name type="synonym">Wasp</name>
    <dbReference type="NCBI Taxonomy" id="7454"/>
    <lineage>
        <taxon>Eukaryota</taxon>
        <taxon>Metazoa</taxon>
        <taxon>Ecdysozoa</taxon>
        <taxon>Arthropoda</taxon>
        <taxon>Hexapoda</taxon>
        <taxon>Insecta</taxon>
        <taxon>Pterygota</taxon>
        <taxon>Neoptera</taxon>
        <taxon>Endopterygota</taxon>
        <taxon>Hymenoptera</taxon>
        <taxon>Apocrita</taxon>
        <taxon>Aculeata</taxon>
        <taxon>Vespoidea</taxon>
        <taxon>Vespidae</taxon>
        <taxon>Vespinae</taxon>
        <taxon>Vespula</taxon>
    </lineage>
</organism>
<evidence type="ECO:0000313" key="1">
    <source>
        <dbReference type="EMBL" id="KAF7384101.1"/>
    </source>
</evidence>
<keyword evidence="2" id="KW-1185">Reference proteome</keyword>
<comment type="caution">
    <text evidence="1">The sequence shown here is derived from an EMBL/GenBank/DDBJ whole genome shotgun (WGS) entry which is preliminary data.</text>
</comment>
<proteinExistence type="predicted"/>